<evidence type="ECO:0000256" key="1">
    <source>
        <dbReference type="SAM" id="Phobius"/>
    </source>
</evidence>
<feature type="transmembrane region" description="Helical" evidence="1">
    <location>
        <begin position="550"/>
        <end position="570"/>
    </location>
</feature>
<organism evidence="2 3">
    <name type="scientific">Chitinophaga rhizophila</name>
    <dbReference type="NCBI Taxonomy" id="2866212"/>
    <lineage>
        <taxon>Bacteria</taxon>
        <taxon>Pseudomonadati</taxon>
        <taxon>Bacteroidota</taxon>
        <taxon>Chitinophagia</taxon>
        <taxon>Chitinophagales</taxon>
        <taxon>Chitinophagaceae</taxon>
        <taxon>Chitinophaga</taxon>
    </lineage>
</organism>
<keyword evidence="1" id="KW-0812">Transmembrane</keyword>
<feature type="transmembrane region" description="Helical" evidence="1">
    <location>
        <begin position="504"/>
        <end position="522"/>
    </location>
</feature>
<protein>
    <submittedName>
        <fullName evidence="2">Uncharacterized protein</fullName>
    </submittedName>
</protein>
<dbReference type="EMBL" id="JAICCF010000004">
    <property type="protein sequence ID" value="MBW8687108.1"/>
    <property type="molecule type" value="Genomic_DNA"/>
</dbReference>
<keyword evidence="1" id="KW-1133">Transmembrane helix</keyword>
<dbReference type="Proteomes" id="UP000812961">
    <property type="component" value="Unassembled WGS sequence"/>
</dbReference>
<name>A0ABS7GHF3_9BACT</name>
<comment type="caution">
    <text evidence="2">The sequence shown here is derived from an EMBL/GenBank/DDBJ whole genome shotgun (WGS) entry which is preliminary data.</text>
</comment>
<proteinExistence type="predicted"/>
<reference evidence="2 3" key="1">
    <citation type="submission" date="2021-08" db="EMBL/GenBank/DDBJ databases">
        <title>The genome sequence of Chitinophaga sp. B61.</title>
        <authorList>
            <person name="Zhang X."/>
        </authorList>
    </citation>
    <scope>NUCLEOTIDE SEQUENCE [LARGE SCALE GENOMIC DNA]</scope>
    <source>
        <strain evidence="2 3">B61</strain>
    </source>
</reference>
<dbReference type="RefSeq" id="WP_220252434.1">
    <property type="nucleotide sequence ID" value="NZ_JAICCF010000004.1"/>
</dbReference>
<sequence>MKTPDELEAYIKQLLITNHLDINIQLYPELISAGKELGYDMNGLAAIAGRIYESTDWRPYKTIDQLVMSNPSFVQGRFFNADAKRIIEKVKDDLTPAEATAYIISIISREPHNFRPRLHPAPDIGSFRDPWMTDSAWELYRVQAPPVEWCGMEAITTEQLGEILFNRKEETYPLLQHKSYLTSTVTLLTRSAAIAYSFEKIFEEEKDMERRYLTIVYRLNNELPFPFRGRMPATLTDLLTAGCSSQAAFKQLEGIYSKGHIHIWQREAQSSVAAHLPASLNRSGFLELLYQVNPNYPFYLFGEAYTSPAHLVTATRTNGALWQYVYQAIADKHLYIWLTAQGYLSLVAQLEKKIATLHTSALYIEEDRKLAVVQAFINLLDESSPVPGIIATPAALSLNNIEVSEVMSTAITFQLATDGFVKAAVRLQPELPGVSLDKSVIKFFGLTDNRQCELRLAIDPIYLQKDTAYTFDIVVNSIHEEMRVPVALCLVFPRRAYINHMYQWGLTGAIFFLMIGLFGLAIDDRTTYEVATAQYLPLDVSSGYLPGFSVGYLFLLLLLIGGIAGAFWYIKKQYKLNIYD</sequence>
<gene>
    <name evidence="2" type="ORF">K1Y79_22415</name>
</gene>
<evidence type="ECO:0000313" key="2">
    <source>
        <dbReference type="EMBL" id="MBW8687108.1"/>
    </source>
</evidence>
<accession>A0ABS7GHF3</accession>
<evidence type="ECO:0000313" key="3">
    <source>
        <dbReference type="Proteomes" id="UP000812961"/>
    </source>
</evidence>
<keyword evidence="1" id="KW-0472">Membrane</keyword>
<keyword evidence="3" id="KW-1185">Reference proteome</keyword>